<keyword evidence="2" id="KW-0560">Oxidoreductase</keyword>
<evidence type="ECO:0000313" key="4">
    <source>
        <dbReference type="EMBL" id="KKM17651.1"/>
    </source>
</evidence>
<proteinExistence type="inferred from homology"/>
<dbReference type="GO" id="GO:0004352">
    <property type="term" value="F:glutamate dehydrogenase (NAD+) activity"/>
    <property type="evidence" value="ECO:0007669"/>
    <property type="project" value="TreeGrafter"/>
</dbReference>
<dbReference type="InterPro" id="IPR006097">
    <property type="entry name" value="Glu/Leu/Phe/Val/Trp_DH_dimer"/>
</dbReference>
<evidence type="ECO:0000256" key="2">
    <source>
        <dbReference type="ARBA" id="ARBA00023002"/>
    </source>
</evidence>
<accession>A0A0F9HQL7</accession>
<dbReference type="CDD" id="cd01076">
    <property type="entry name" value="NAD_bind_1_Glu_DH"/>
    <property type="match status" value="1"/>
</dbReference>
<feature type="domain" description="Glutamate/phenylalanine/leucine/valine/L-tryptophan dehydrogenase C-terminal" evidence="3">
    <location>
        <begin position="182"/>
        <end position="414"/>
    </location>
</feature>
<dbReference type="Gene3D" id="3.40.50.720">
    <property type="entry name" value="NAD(P)-binding Rossmann-like Domain"/>
    <property type="match status" value="1"/>
</dbReference>
<protein>
    <recommendedName>
        <fullName evidence="3">Glutamate/phenylalanine/leucine/valine/L-tryptophan dehydrogenase C-terminal domain-containing protein</fullName>
    </recommendedName>
</protein>
<dbReference type="PIRSF" id="PIRSF000185">
    <property type="entry name" value="Glu_DH"/>
    <property type="match status" value="1"/>
</dbReference>
<dbReference type="InterPro" id="IPR014362">
    <property type="entry name" value="Glu_DH"/>
</dbReference>
<comment type="caution">
    <text evidence="4">The sequence shown here is derived from an EMBL/GenBank/DDBJ whole genome shotgun (WGS) entry which is preliminary data.</text>
</comment>
<dbReference type="Gene3D" id="3.40.50.10860">
    <property type="entry name" value="Leucine Dehydrogenase, chain A, domain 1"/>
    <property type="match status" value="1"/>
</dbReference>
<evidence type="ECO:0000259" key="3">
    <source>
        <dbReference type="SMART" id="SM00839"/>
    </source>
</evidence>
<dbReference type="PANTHER" id="PTHR11606:SF13">
    <property type="entry name" value="GLUTAMATE DEHYDROGENASE 1, MITOCHONDRIAL"/>
    <property type="match status" value="1"/>
</dbReference>
<organism evidence="4">
    <name type="scientific">marine sediment metagenome</name>
    <dbReference type="NCBI Taxonomy" id="412755"/>
    <lineage>
        <taxon>unclassified sequences</taxon>
        <taxon>metagenomes</taxon>
        <taxon>ecological metagenomes</taxon>
    </lineage>
</organism>
<dbReference type="GO" id="GO:0006538">
    <property type="term" value="P:L-glutamate catabolic process"/>
    <property type="evidence" value="ECO:0007669"/>
    <property type="project" value="TreeGrafter"/>
</dbReference>
<dbReference type="SMART" id="SM00839">
    <property type="entry name" value="ELFV_dehydrog"/>
    <property type="match status" value="1"/>
</dbReference>
<gene>
    <name evidence="4" type="ORF">LCGC14_1673620</name>
</gene>
<name>A0A0F9HQL7_9ZZZZ</name>
<dbReference type="InterPro" id="IPR033922">
    <property type="entry name" value="NAD_bind_Glu_DH"/>
</dbReference>
<dbReference type="InterPro" id="IPR046346">
    <property type="entry name" value="Aminoacid_DH-like_N_sf"/>
</dbReference>
<evidence type="ECO:0000256" key="1">
    <source>
        <dbReference type="ARBA" id="ARBA00006382"/>
    </source>
</evidence>
<dbReference type="SUPFAM" id="SSF53223">
    <property type="entry name" value="Aminoacid dehydrogenase-like, N-terminal domain"/>
    <property type="match status" value="1"/>
</dbReference>
<dbReference type="PRINTS" id="PR00082">
    <property type="entry name" value="GLFDHDRGNASE"/>
</dbReference>
<comment type="similarity">
    <text evidence="1">Belongs to the Glu/Leu/Phe/Val dehydrogenases family.</text>
</comment>
<dbReference type="Pfam" id="PF02812">
    <property type="entry name" value="ELFV_dehydrog_N"/>
    <property type="match status" value="1"/>
</dbReference>
<dbReference type="EMBL" id="LAZR01014403">
    <property type="protein sequence ID" value="KKM17651.1"/>
    <property type="molecule type" value="Genomic_DNA"/>
</dbReference>
<dbReference type="SUPFAM" id="SSF51735">
    <property type="entry name" value="NAD(P)-binding Rossmann-fold domains"/>
    <property type="match status" value="1"/>
</dbReference>
<dbReference type="AlphaFoldDB" id="A0A0F9HQL7"/>
<dbReference type="InterPro" id="IPR036291">
    <property type="entry name" value="NAD(P)-bd_dom_sf"/>
</dbReference>
<dbReference type="PANTHER" id="PTHR11606">
    <property type="entry name" value="GLUTAMATE DEHYDROGENASE"/>
    <property type="match status" value="1"/>
</dbReference>
<sequence>MIEINPFESAKKKLDIAAKIIDLDPNTLKYLKKVERSLIVSMPVVMDDGNLQIFEGYRVHHSTLRGPAKGGLRFSPDVTLDEIKALAFLMTFKSSLLGLPFGGSKGGVRVDVKKLSQIELRKLTKRYTFEILYMIGPDIDILAPDMNTDERFMSWVLDAYSMQKGRSVPGVVTGKPIEIGGTVGRTEAPGTGMYYILETLCERLNFNLTSSKIAIQGFGKVGRIVAQILNNVGCKIIAISDSMGGIYSDKGLNVNKIISWKLEGKFLNTFKENNVKAITNDELLSTRCDILIPAAVENQIFSENVDEIDCNIILEGANSPTTSKADEILNEKGIVVIPDILANSGGLCVSYFEYIQDIHSYFWNLERVNSEMKRILIRALESVLDLSREKETSYRTAAYAIGAKRLGRAHELRGLFP</sequence>
<dbReference type="Pfam" id="PF00208">
    <property type="entry name" value="ELFV_dehydrog"/>
    <property type="match status" value="1"/>
</dbReference>
<dbReference type="InterPro" id="IPR006095">
    <property type="entry name" value="Glu/Leu/Phe/Val/Trp_DH"/>
</dbReference>
<dbReference type="InterPro" id="IPR006096">
    <property type="entry name" value="Glu/Leu/Phe/Val/Trp_DH_C"/>
</dbReference>
<reference evidence="4" key="1">
    <citation type="journal article" date="2015" name="Nature">
        <title>Complex archaea that bridge the gap between prokaryotes and eukaryotes.</title>
        <authorList>
            <person name="Spang A."/>
            <person name="Saw J.H."/>
            <person name="Jorgensen S.L."/>
            <person name="Zaremba-Niedzwiedzka K."/>
            <person name="Martijn J."/>
            <person name="Lind A.E."/>
            <person name="van Eijk R."/>
            <person name="Schleper C."/>
            <person name="Guy L."/>
            <person name="Ettema T.J."/>
        </authorList>
    </citation>
    <scope>NUCLEOTIDE SEQUENCE</scope>
</reference>